<dbReference type="InterPro" id="IPR036452">
    <property type="entry name" value="Ribo_hydro-like"/>
</dbReference>
<gene>
    <name evidence="4" type="ORF">D0Y50_07575</name>
</gene>
<dbReference type="GO" id="GO:0005829">
    <property type="term" value="C:cytosol"/>
    <property type="evidence" value="ECO:0007669"/>
    <property type="project" value="TreeGrafter"/>
</dbReference>
<evidence type="ECO:0000313" key="5">
    <source>
        <dbReference type="Proteomes" id="UP000262073"/>
    </source>
</evidence>
<dbReference type="Gene3D" id="3.90.245.10">
    <property type="entry name" value="Ribonucleoside hydrolase-like"/>
    <property type="match status" value="1"/>
</dbReference>
<accession>A0A346NL29</accession>
<dbReference type="GO" id="GO:0006152">
    <property type="term" value="P:purine nucleoside catabolic process"/>
    <property type="evidence" value="ECO:0007669"/>
    <property type="project" value="TreeGrafter"/>
</dbReference>
<organism evidence="4 5">
    <name type="scientific">Salinimonas sediminis</name>
    <dbReference type="NCBI Taxonomy" id="2303538"/>
    <lineage>
        <taxon>Bacteria</taxon>
        <taxon>Pseudomonadati</taxon>
        <taxon>Pseudomonadota</taxon>
        <taxon>Gammaproteobacteria</taxon>
        <taxon>Alteromonadales</taxon>
        <taxon>Alteromonadaceae</taxon>
        <taxon>Alteromonas/Salinimonas group</taxon>
        <taxon>Salinimonas</taxon>
    </lineage>
</organism>
<dbReference type="InterPro" id="IPR023186">
    <property type="entry name" value="IUNH"/>
</dbReference>
<sequence length="329" mass="36074">MKSKQATIPVIFDHDGGIDDILSLLLTLTMEQVDLKGVCITPADCYADDALVSSLKLLTLAERTEVPVAVGELVGPNPFPPEWRAQPRICHTMPAMLRINESREAVSALPAHLWLKQYLQDTPDKVTMVLTGPATNLAWVLQHYPALAEKLQTVIWMGGAITVKGNVAMHDHNGSAEWNAYWDPKATQALITSRAPLLMVPLDATNALPVNKAFLQTLAHTDTALSDLAGQLWANTVTAIPAYEFTYFLWDILATSLLGLTEEAYSVSEDCLQVSVTTPNAGQTYRCSSGNPVRWVSQVNPQIVIDYVINQFTGDHKKLLSSQNVNEVL</sequence>
<dbReference type="AlphaFoldDB" id="A0A346NL29"/>
<dbReference type="OrthoDB" id="9797882at2"/>
<evidence type="ECO:0000256" key="1">
    <source>
        <dbReference type="ARBA" id="ARBA00022801"/>
    </source>
</evidence>
<keyword evidence="2" id="KW-0326">Glycosidase</keyword>
<protein>
    <submittedName>
        <fullName evidence="4">Nucleoside hydrolase</fullName>
    </submittedName>
</protein>
<evidence type="ECO:0000259" key="3">
    <source>
        <dbReference type="Pfam" id="PF01156"/>
    </source>
</evidence>
<keyword evidence="5" id="KW-1185">Reference proteome</keyword>
<dbReference type="EMBL" id="CP031769">
    <property type="protein sequence ID" value="AXR06236.1"/>
    <property type="molecule type" value="Genomic_DNA"/>
</dbReference>
<dbReference type="GO" id="GO:0008477">
    <property type="term" value="F:purine nucleosidase activity"/>
    <property type="evidence" value="ECO:0007669"/>
    <property type="project" value="TreeGrafter"/>
</dbReference>
<dbReference type="SUPFAM" id="SSF53590">
    <property type="entry name" value="Nucleoside hydrolase"/>
    <property type="match status" value="1"/>
</dbReference>
<evidence type="ECO:0000313" key="4">
    <source>
        <dbReference type="EMBL" id="AXR06236.1"/>
    </source>
</evidence>
<name>A0A346NL29_9ALTE</name>
<proteinExistence type="predicted"/>
<reference evidence="4 5" key="1">
    <citation type="submission" date="2018-08" db="EMBL/GenBank/DDBJ databases">
        <title>Salinimonas sediminis sp. nov., a piezophilic bacterium isolated from a deep-sea sediment sample from the New Britain Trench.</title>
        <authorList>
            <person name="Cao J."/>
        </authorList>
    </citation>
    <scope>NUCLEOTIDE SEQUENCE [LARGE SCALE GENOMIC DNA]</scope>
    <source>
        <strain evidence="4 5">N102</strain>
    </source>
</reference>
<dbReference type="Pfam" id="PF01156">
    <property type="entry name" value="IU_nuc_hydro"/>
    <property type="match status" value="1"/>
</dbReference>
<keyword evidence="1 4" id="KW-0378">Hydrolase</keyword>
<dbReference type="PANTHER" id="PTHR12304:SF46">
    <property type="entry name" value="INOSINE-ADENOSINE-GUANOSINE-NUCLEOSIDE HYDROLASE"/>
    <property type="match status" value="1"/>
</dbReference>
<dbReference type="InterPro" id="IPR001910">
    <property type="entry name" value="Inosine/uridine_hydrolase_dom"/>
</dbReference>
<dbReference type="KEGG" id="salm:D0Y50_07575"/>
<dbReference type="RefSeq" id="WP_108566212.1">
    <property type="nucleotide sequence ID" value="NZ_CP031769.1"/>
</dbReference>
<dbReference type="PANTHER" id="PTHR12304">
    <property type="entry name" value="INOSINE-URIDINE PREFERRING NUCLEOSIDE HYDROLASE"/>
    <property type="match status" value="1"/>
</dbReference>
<evidence type="ECO:0000256" key="2">
    <source>
        <dbReference type="ARBA" id="ARBA00023295"/>
    </source>
</evidence>
<dbReference type="Proteomes" id="UP000262073">
    <property type="component" value="Chromosome"/>
</dbReference>
<feature type="domain" description="Inosine/uridine-preferring nucleoside hydrolase" evidence="3">
    <location>
        <begin position="10"/>
        <end position="286"/>
    </location>
</feature>